<evidence type="ECO:0000313" key="4">
    <source>
        <dbReference type="EMBL" id="CAF5111185.1"/>
    </source>
</evidence>
<dbReference type="EMBL" id="CAJNOV010016782">
    <property type="protein sequence ID" value="CAF1595847.1"/>
    <property type="molecule type" value="Genomic_DNA"/>
</dbReference>
<evidence type="ECO:0000313" key="5">
    <source>
        <dbReference type="Proteomes" id="UP000663824"/>
    </source>
</evidence>
<evidence type="ECO:0000313" key="1">
    <source>
        <dbReference type="EMBL" id="CAF1595847.1"/>
    </source>
</evidence>
<evidence type="ECO:0000313" key="3">
    <source>
        <dbReference type="EMBL" id="CAF4780066.1"/>
    </source>
</evidence>
<sequence length="88" mass="10094">MEYQPTANQTQETCLYGKCSYIGDPHIIPFASSYGGPQTEYWCQNPGWELLISNSFVSIYTLAGPNPNYIIDVIPFDFPWCIPLCDYW</sequence>
<gene>
    <name evidence="1" type="ORF">CJN711_LOCUS34573</name>
    <name evidence="3" type="ORF">GIL414_LOCUS46301</name>
    <name evidence="2" type="ORF">MBJ925_LOCUS32140</name>
    <name evidence="4" type="ORF">SMN809_LOCUS62100</name>
</gene>
<dbReference type="Proteomes" id="UP000676336">
    <property type="component" value="Unassembled WGS sequence"/>
</dbReference>
<dbReference type="EMBL" id="CAJOBJ010145014">
    <property type="protein sequence ID" value="CAF4780066.1"/>
    <property type="molecule type" value="Genomic_DNA"/>
</dbReference>
<comment type="caution">
    <text evidence="2">The sequence shown here is derived from an EMBL/GenBank/DDBJ whole genome shotgun (WGS) entry which is preliminary data.</text>
</comment>
<proteinExistence type="predicted"/>
<organism evidence="2 5">
    <name type="scientific">Rotaria magnacalcarata</name>
    <dbReference type="NCBI Taxonomy" id="392030"/>
    <lineage>
        <taxon>Eukaryota</taxon>
        <taxon>Metazoa</taxon>
        <taxon>Spiralia</taxon>
        <taxon>Gnathifera</taxon>
        <taxon>Rotifera</taxon>
        <taxon>Eurotatoria</taxon>
        <taxon>Bdelloidea</taxon>
        <taxon>Philodinida</taxon>
        <taxon>Philodinidae</taxon>
        <taxon>Rotaria</taxon>
    </lineage>
</organism>
<dbReference type="EMBL" id="CAJNRE010017520">
    <property type="protein sequence ID" value="CAF2155790.1"/>
    <property type="molecule type" value="Genomic_DNA"/>
</dbReference>
<accession>A0A816Y7Z3</accession>
<evidence type="ECO:0000313" key="2">
    <source>
        <dbReference type="EMBL" id="CAF2155790.1"/>
    </source>
</evidence>
<dbReference type="AlphaFoldDB" id="A0A816Y7Z3"/>
<dbReference type="Proteomes" id="UP000681720">
    <property type="component" value="Unassembled WGS sequence"/>
</dbReference>
<dbReference type="Proteomes" id="UP000663855">
    <property type="component" value="Unassembled WGS sequence"/>
</dbReference>
<dbReference type="EMBL" id="CAJOBI010254816">
    <property type="protein sequence ID" value="CAF5111185.1"/>
    <property type="molecule type" value="Genomic_DNA"/>
</dbReference>
<protein>
    <submittedName>
        <fullName evidence="2">Uncharacterized protein</fullName>
    </submittedName>
</protein>
<dbReference type="Proteomes" id="UP000663824">
    <property type="component" value="Unassembled WGS sequence"/>
</dbReference>
<reference evidence="2" key="1">
    <citation type="submission" date="2021-02" db="EMBL/GenBank/DDBJ databases">
        <authorList>
            <person name="Nowell W R."/>
        </authorList>
    </citation>
    <scope>NUCLEOTIDE SEQUENCE</scope>
</reference>
<name>A0A816Y7Z3_9BILA</name>